<dbReference type="EMBL" id="JACBJI010000004">
    <property type="protein sequence ID" value="NYA71583.1"/>
    <property type="molecule type" value="Genomic_DNA"/>
</dbReference>
<evidence type="ECO:0008006" key="4">
    <source>
        <dbReference type="Google" id="ProtNLM"/>
    </source>
</evidence>
<keyword evidence="3" id="KW-1185">Reference proteome</keyword>
<sequence length="165" mass="18784">MLTGFCAYAQPVDTEGTSARTVKDSVIQFIEITGTVEDLGPVHNAHVFEIGKSNGTKTDKDGKYAIRIPLEHFKDTVRLQFEISGTVPVERIVSPTTKSLKVRLNERRTKTRTKWVFTTEMQKPDVGEIVLYSLEKIIHIVKNAKRDKNDDEPKPREVRSKTPRF</sequence>
<dbReference type="AlphaFoldDB" id="A0A7Y9C7M6"/>
<name>A0A7Y9C7M6_9FLAO</name>
<dbReference type="SUPFAM" id="SSF49464">
    <property type="entry name" value="Carboxypeptidase regulatory domain-like"/>
    <property type="match status" value="1"/>
</dbReference>
<gene>
    <name evidence="2" type="ORF">HZF10_11665</name>
</gene>
<proteinExistence type="predicted"/>
<organism evidence="2 3">
    <name type="scientific">Flavobacterium agri</name>
    <dbReference type="NCBI Taxonomy" id="2743471"/>
    <lineage>
        <taxon>Bacteria</taxon>
        <taxon>Pseudomonadati</taxon>
        <taxon>Bacteroidota</taxon>
        <taxon>Flavobacteriia</taxon>
        <taxon>Flavobacteriales</taxon>
        <taxon>Flavobacteriaceae</taxon>
        <taxon>Flavobacterium</taxon>
    </lineage>
</organism>
<evidence type="ECO:0000256" key="1">
    <source>
        <dbReference type="SAM" id="MobiDB-lite"/>
    </source>
</evidence>
<comment type="caution">
    <text evidence="2">The sequence shown here is derived from an EMBL/GenBank/DDBJ whole genome shotgun (WGS) entry which is preliminary data.</text>
</comment>
<evidence type="ECO:0000313" key="2">
    <source>
        <dbReference type="EMBL" id="NYA71583.1"/>
    </source>
</evidence>
<reference evidence="2 3" key="1">
    <citation type="submission" date="2020-07" db="EMBL/GenBank/DDBJ databases">
        <authorList>
            <person name="Sun Q."/>
        </authorList>
    </citation>
    <scope>NUCLEOTIDE SEQUENCE [LARGE SCALE GENOMIC DNA]</scope>
    <source>
        <strain evidence="2 3">MAH-1</strain>
    </source>
</reference>
<protein>
    <recommendedName>
        <fullName evidence="4">CarboxypepD_reg-like domain-containing protein</fullName>
    </recommendedName>
</protein>
<evidence type="ECO:0000313" key="3">
    <source>
        <dbReference type="Proteomes" id="UP000535020"/>
    </source>
</evidence>
<dbReference type="Proteomes" id="UP000535020">
    <property type="component" value="Unassembled WGS sequence"/>
</dbReference>
<dbReference type="InterPro" id="IPR008969">
    <property type="entry name" value="CarboxyPept-like_regulatory"/>
</dbReference>
<accession>A0A7Y9C7M6</accession>
<feature type="region of interest" description="Disordered" evidence="1">
    <location>
        <begin position="146"/>
        <end position="165"/>
    </location>
</feature>